<dbReference type="SMART" id="SM00364">
    <property type="entry name" value="LRR_BAC"/>
    <property type="match status" value="6"/>
</dbReference>
<evidence type="ECO:0000313" key="5">
    <source>
        <dbReference type="Proteomes" id="UP000466442"/>
    </source>
</evidence>
<feature type="domain" description="Disease resistance R13L4/SHOC-2-like LRR" evidence="3">
    <location>
        <begin position="174"/>
        <end position="259"/>
    </location>
</feature>
<dbReference type="EMBL" id="WIXP02000002">
    <property type="protein sequence ID" value="KAF6214773.1"/>
    <property type="molecule type" value="Genomic_DNA"/>
</dbReference>
<dbReference type="SUPFAM" id="SSF52058">
    <property type="entry name" value="L domain-like"/>
    <property type="match status" value="1"/>
</dbReference>
<dbReference type="PANTHER" id="PTHR48051">
    <property type="match status" value="1"/>
</dbReference>
<dbReference type="InterPro" id="IPR001611">
    <property type="entry name" value="Leu-rich_rpt"/>
</dbReference>
<dbReference type="OrthoDB" id="1053178at2759"/>
<dbReference type="Pfam" id="PF23598">
    <property type="entry name" value="LRR_14"/>
    <property type="match status" value="1"/>
</dbReference>
<evidence type="ECO:0000313" key="4">
    <source>
        <dbReference type="EMBL" id="KAF6214773.1"/>
    </source>
</evidence>
<name>A0A8S9Y0R6_APOLU</name>
<keyword evidence="1" id="KW-0433">Leucine-rich repeat</keyword>
<dbReference type="InterPro" id="IPR032675">
    <property type="entry name" value="LRR_dom_sf"/>
</dbReference>
<dbReference type="GO" id="GO:0005737">
    <property type="term" value="C:cytoplasm"/>
    <property type="evidence" value="ECO:0007669"/>
    <property type="project" value="TreeGrafter"/>
</dbReference>
<proteinExistence type="predicted"/>
<keyword evidence="2" id="KW-0677">Repeat</keyword>
<dbReference type="PANTHER" id="PTHR48051:SF46">
    <property type="entry name" value="LEUCINE RICH REPEAT-CONTAINING DOMAIN PROTEIN"/>
    <property type="match status" value="1"/>
</dbReference>
<organism evidence="4 5">
    <name type="scientific">Apolygus lucorum</name>
    <name type="common">Small green plant bug</name>
    <name type="synonym">Lygocoris lucorum</name>
    <dbReference type="NCBI Taxonomy" id="248454"/>
    <lineage>
        <taxon>Eukaryota</taxon>
        <taxon>Metazoa</taxon>
        <taxon>Ecdysozoa</taxon>
        <taxon>Arthropoda</taxon>
        <taxon>Hexapoda</taxon>
        <taxon>Insecta</taxon>
        <taxon>Pterygota</taxon>
        <taxon>Neoptera</taxon>
        <taxon>Paraneoptera</taxon>
        <taxon>Hemiptera</taxon>
        <taxon>Heteroptera</taxon>
        <taxon>Panheteroptera</taxon>
        <taxon>Cimicomorpha</taxon>
        <taxon>Miridae</taxon>
        <taxon>Mirini</taxon>
        <taxon>Apolygus</taxon>
    </lineage>
</organism>
<dbReference type="SMART" id="SM00365">
    <property type="entry name" value="LRR_SD22"/>
    <property type="match status" value="3"/>
</dbReference>
<dbReference type="Pfam" id="PF00560">
    <property type="entry name" value="LRR_1"/>
    <property type="match status" value="1"/>
</dbReference>
<dbReference type="Gene3D" id="3.80.10.10">
    <property type="entry name" value="Ribonuclease Inhibitor"/>
    <property type="match status" value="2"/>
</dbReference>
<evidence type="ECO:0000256" key="2">
    <source>
        <dbReference type="ARBA" id="ARBA00022737"/>
    </source>
</evidence>
<reference evidence="4" key="1">
    <citation type="journal article" date="2021" name="Mol. Ecol. Resour.">
        <title>Apolygus lucorum genome provides insights into omnivorousness and mesophyll feeding.</title>
        <authorList>
            <person name="Liu Y."/>
            <person name="Liu H."/>
            <person name="Wang H."/>
            <person name="Huang T."/>
            <person name="Liu B."/>
            <person name="Yang B."/>
            <person name="Yin L."/>
            <person name="Li B."/>
            <person name="Zhang Y."/>
            <person name="Zhang S."/>
            <person name="Jiang F."/>
            <person name="Zhang X."/>
            <person name="Ren Y."/>
            <person name="Wang B."/>
            <person name="Wang S."/>
            <person name="Lu Y."/>
            <person name="Wu K."/>
            <person name="Fan W."/>
            <person name="Wang G."/>
        </authorList>
    </citation>
    <scope>NUCLEOTIDE SEQUENCE</scope>
    <source>
        <strain evidence="4">12Hb</strain>
    </source>
</reference>
<dbReference type="InterPro" id="IPR003591">
    <property type="entry name" value="Leu-rich_rpt_typical-subtyp"/>
</dbReference>
<accession>A0A8S9Y0R6</accession>
<comment type="caution">
    <text evidence="4">The sequence shown here is derived from an EMBL/GenBank/DDBJ whole genome shotgun (WGS) entry which is preliminary data.</text>
</comment>
<dbReference type="AlphaFoldDB" id="A0A8S9Y0R6"/>
<sequence>MAAAMRPIDYLEQELLEEHKRTLDLSYLGIDVRQLRDKIVRYSEREDEKTPDFYQFLSLNNNHLYELPNNLGAFRNLRSLDLSNNRLRSIPDFLVTMPLQAFSAKNNLIQDENLPKSFGPWAETMTELNLGGNSLCFFPMQVLELKKLEYLYLGSNSFTEVPRRINILTNLSTLCLGGNQITDIPESVGDLKDLEVLIVSDNQLESLPSSIADLNKLKTLQLHKNRLRTLPTEIITLRCLSELSLRDNPLVVKFVNDMTHNPASLLELAARCIKVNDVPYNKNVLPSALLYYLHSAHSCVNPRCNGVFFDTRIEHVKFVDFCGKYRVPLLQYLCSSKCVVNNSNLLPDDEKMRRDVAVSEPLNLHFLLSSSSLPFSERRALGIRSKENIDLTCPPSATLQDIGEGPLPESPQNRYYTVIISIQADHMDGTEDEVLQLILC</sequence>
<dbReference type="InterPro" id="IPR055414">
    <property type="entry name" value="LRR_R13L4/SHOC2-like"/>
</dbReference>
<gene>
    <name evidence="4" type="ORF">GE061_009516</name>
</gene>
<dbReference type="InterPro" id="IPR050216">
    <property type="entry name" value="LRR_domain-containing"/>
</dbReference>
<evidence type="ECO:0000259" key="3">
    <source>
        <dbReference type="Pfam" id="PF23598"/>
    </source>
</evidence>
<dbReference type="SMART" id="SM00369">
    <property type="entry name" value="LRR_TYP"/>
    <property type="match status" value="5"/>
</dbReference>
<keyword evidence="5" id="KW-1185">Reference proteome</keyword>
<dbReference type="PROSITE" id="PS51450">
    <property type="entry name" value="LRR"/>
    <property type="match status" value="2"/>
</dbReference>
<dbReference type="Proteomes" id="UP000466442">
    <property type="component" value="Unassembled WGS sequence"/>
</dbReference>
<protein>
    <recommendedName>
        <fullName evidence="3">Disease resistance R13L4/SHOC-2-like LRR domain-containing protein</fullName>
    </recommendedName>
</protein>
<evidence type="ECO:0000256" key="1">
    <source>
        <dbReference type="ARBA" id="ARBA00022614"/>
    </source>
</evidence>